<keyword evidence="1" id="KW-1133">Transmembrane helix</keyword>
<keyword evidence="1" id="KW-0472">Membrane</keyword>
<sequence>MATETQARDGIVLDTKVIAQAIKYYAIIGAGLGVLGVVLLLQLGAGEEGGGIIGGILSMVVLAFAVLSGPVIAAFIGYATAGMGIGDIRTRAVNSGIANGIGFAIFGIIVAAILWGGLAVLMGSGGDGGAASGGGGSSGPIEITKLITLIILMMIPNSLVGGAITFFLGGRGRASP</sequence>
<accession>A0A830F4V1</accession>
<name>A0A830F4V1_9EURY</name>
<evidence type="ECO:0000313" key="2">
    <source>
        <dbReference type="EMBL" id="GGK83897.1"/>
    </source>
</evidence>
<comment type="caution">
    <text evidence="2">The sequence shown here is derived from an EMBL/GenBank/DDBJ whole genome shotgun (WGS) entry which is preliminary data.</text>
</comment>
<gene>
    <name evidence="2" type="ORF">GCM10009067_40070</name>
</gene>
<protein>
    <submittedName>
        <fullName evidence="2">Uncharacterized protein</fullName>
    </submittedName>
</protein>
<proteinExistence type="predicted"/>
<reference evidence="2" key="2">
    <citation type="submission" date="2020-09" db="EMBL/GenBank/DDBJ databases">
        <authorList>
            <person name="Sun Q."/>
            <person name="Ohkuma M."/>
        </authorList>
    </citation>
    <scope>NUCLEOTIDE SEQUENCE</scope>
    <source>
        <strain evidence="2">JCM 19018</strain>
    </source>
</reference>
<dbReference type="RefSeq" id="WP_188980705.1">
    <property type="nucleotide sequence ID" value="NZ_BMPD01000011.1"/>
</dbReference>
<reference evidence="2" key="1">
    <citation type="journal article" date="2014" name="Int. J. Syst. Evol. Microbiol.">
        <title>Complete genome sequence of Corynebacterium casei LMG S-19264T (=DSM 44701T), isolated from a smear-ripened cheese.</title>
        <authorList>
            <consortium name="US DOE Joint Genome Institute (JGI-PGF)"/>
            <person name="Walter F."/>
            <person name="Albersmeier A."/>
            <person name="Kalinowski J."/>
            <person name="Ruckert C."/>
        </authorList>
    </citation>
    <scope>NUCLEOTIDE SEQUENCE</scope>
    <source>
        <strain evidence="2">JCM 19018</strain>
    </source>
</reference>
<feature type="transmembrane region" description="Helical" evidence="1">
    <location>
        <begin position="24"/>
        <end position="45"/>
    </location>
</feature>
<dbReference type="EMBL" id="BMPD01000011">
    <property type="protein sequence ID" value="GGK83897.1"/>
    <property type="molecule type" value="Genomic_DNA"/>
</dbReference>
<dbReference type="OrthoDB" id="351256at2157"/>
<feature type="transmembrane region" description="Helical" evidence="1">
    <location>
        <begin position="143"/>
        <end position="168"/>
    </location>
</feature>
<feature type="transmembrane region" description="Helical" evidence="1">
    <location>
        <begin position="100"/>
        <end position="123"/>
    </location>
</feature>
<feature type="transmembrane region" description="Helical" evidence="1">
    <location>
        <begin position="51"/>
        <end position="79"/>
    </location>
</feature>
<keyword evidence="1" id="KW-0812">Transmembrane</keyword>
<evidence type="ECO:0000256" key="1">
    <source>
        <dbReference type="SAM" id="Phobius"/>
    </source>
</evidence>
<evidence type="ECO:0000313" key="3">
    <source>
        <dbReference type="Proteomes" id="UP000614221"/>
    </source>
</evidence>
<organism evidence="2 3">
    <name type="scientific">Haloarcula sebkhae</name>
    <dbReference type="NCBI Taxonomy" id="932660"/>
    <lineage>
        <taxon>Archaea</taxon>
        <taxon>Methanobacteriati</taxon>
        <taxon>Methanobacteriota</taxon>
        <taxon>Stenosarchaea group</taxon>
        <taxon>Halobacteria</taxon>
        <taxon>Halobacteriales</taxon>
        <taxon>Haloarculaceae</taxon>
        <taxon>Haloarcula</taxon>
    </lineage>
</organism>
<dbReference type="AlphaFoldDB" id="A0A830F4V1"/>
<dbReference type="Proteomes" id="UP000614221">
    <property type="component" value="Unassembled WGS sequence"/>
</dbReference>